<feature type="compositionally biased region" description="Basic and acidic residues" evidence="1">
    <location>
        <begin position="145"/>
        <end position="157"/>
    </location>
</feature>
<proteinExistence type="predicted"/>
<dbReference type="SMART" id="SM00271">
    <property type="entry name" value="DnaJ"/>
    <property type="match status" value="1"/>
</dbReference>
<evidence type="ECO:0000313" key="4">
    <source>
        <dbReference type="EMBL" id="UUR07642.1"/>
    </source>
</evidence>
<dbReference type="InterPro" id="IPR050817">
    <property type="entry name" value="DjlA_DnaK_co-chaperone"/>
</dbReference>
<evidence type="ECO:0000313" key="5">
    <source>
        <dbReference type="Proteomes" id="UP000831921"/>
    </source>
</evidence>
<keyword evidence="2" id="KW-1133">Transmembrane helix</keyword>
<feature type="compositionally biased region" description="Low complexity" evidence="1">
    <location>
        <begin position="220"/>
        <end position="236"/>
    </location>
</feature>
<reference evidence="4 5" key="1">
    <citation type="submission" date="2022-05" db="EMBL/GenBank/DDBJ databases">
        <title>S8-45 Sphingomonas ultraviolaceadurans.</title>
        <authorList>
            <person name="Liu Y."/>
        </authorList>
    </citation>
    <scope>NUCLEOTIDE SEQUENCE [LARGE SCALE GENOMIC DNA]</scope>
    <source>
        <strain evidence="4 5">S8-45</strain>
    </source>
</reference>
<accession>A0ABY5MU69</accession>
<dbReference type="PRINTS" id="PR00625">
    <property type="entry name" value="JDOMAIN"/>
</dbReference>
<dbReference type="Pfam" id="PF00226">
    <property type="entry name" value="DnaJ"/>
    <property type="match status" value="1"/>
</dbReference>
<feature type="domain" description="J" evidence="3">
    <location>
        <begin position="3"/>
        <end position="67"/>
    </location>
</feature>
<dbReference type="InterPro" id="IPR036869">
    <property type="entry name" value="J_dom_sf"/>
</dbReference>
<keyword evidence="2" id="KW-0812">Transmembrane</keyword>
<feature type="transmembrane region" description="Helical" evidence="2">
    <location>
        <begin position="99"/>
        <end position="115"/>
    </location>
</feature>
<dbReference type="InterPro" id="IPR001623">
    <property type="entry name" value="DnaJ_domain"/>
</dbReference>
<feature type="region of interest" description="Disordered" evidence="1">
    <location>
        <begin position="216"/>
        <end position="236"/>
    </location>
</feature>
<dbReference type="PANTHER" id="PTHR24074">
    <property type="entry name" value="CO-CHAPERONE PROTEIN DJLA"/>
    <property type="match status" value="1"/>
</dbReference>
<keyword evidence="5" id="KW-1185">Reference proteome</keyword>
<evidence type="ECO:0000256" key="1">
    <source>
        <dbReference type="SAM" id="MobiDB-lite"/>
    </source>
</evidence>
<dbReference type="CDD" id="cd06257">
    <property type="entry name" value="DnaJ"/>
    <property type="match status" value="1"/>
</dbReference>
<keyword evidence="2" id="KW-0472">Membrane</keyword>
<dbReference type="SUPFAM" id="SSF46565">
    <property type="entry name" value="Chaperone J-domain"/>
    <property type="match status" value="1"/>
</dbReference>
<feature type="region of interest" description="Disordered" evidence="1">
    <location>
        <begin position="138"/>
        <end position="170"/>
    </location>
</feature>
<name>A0ABY5MU69_9SPHN</name>
<organism evidence="4 5">
    <name type="scientific">Sphingomonas glaciei</name>
    <dbReference type="NCBI Taxonomy" id="2938948"/>
    <lineage>
        <taxon>Bacteria</taxon>
        <taxon>Pseudomonadati</taxon>
        <taxon>Pseudomonadota</taxon>
        <taxon>Alphaproteobacteria</taxon>
        <taxon>Sphingomonadales</taxon>
        <taxon>Sphingomonadaceae</taxon>
        <taxon>Sphingomonas</taxon>
    </lineage>
</organism>
<evidence type="ECO:0000256" key="2">
    <source>
        <dbReference type="SAM" id="Phobius"/>
    </source>
</evidence>
<gene>
    <name evidence="4" type="ORF">M1K48_12000</name>
</gene>
<protein>
    <submittedName>
        <fullName evidence="4">J domain-containing protein</fullName>
    </submittedName>
</protein>
<dbReference type="PROSITE" id="PS50076">
    <property type="entry name" value="DNAJ_2"/>
    <property type="match status" value="1"/>
</dbReference>
<dbReference type="Proteomes" id="UP000831921">
    <property type="component" value="Chromosome"/>
</dbReference>
<dbReference type="Gene3D" id="1.10.287.110">
    <property type="entry name" value="DnaJ domain"/>
    <property type="match status" value="1"/>
</dbReference>
<dbReference type="RefSeq" id="WP_249503431.1">
    <property type="nucleotide sequence ID" value="NZ_CP097253.1"/>
</dbReference>
<evidence type="ECO:0000259" key="3">
    <source>
        <dbReference type="PROSITE" id="PS50076"/>
    </source>
</evidence>
<dbReference type="EMBL" id="CP097253">
    <property type="protein sequence ID" value="UUR07642.1"/>
    <property type="molecule type" value="Genomic_DNA"/>
</dbReference>
<sequence length="305" mass="33315">MTNHYRTLGVDPQAETVVIRGAYLALIRRYHPDKGGEEADPARAQAVTAAWDVLRDPERRAAYDETRQARFQPEGGSVVGPAVLSTRARVRGGAAGRNLFLLLAAGTIGLGWWALGQPQLAPPVTAAAPPIRVAEAARPEPAVRPVDDELSARRQADVEEEQPPLPDVTREPEVEAQVVLPPLPVKDPVRMPVRTADNQPTVRRATALERTEMAARVPTKALSRPAAKAAAAPAPARPSIDLAPLERHLKLLTDQSLRYGTEAKRSRLTATREQFVARLGRCDSEGCKRDTYLRRNAEIGEIMRN</sequence>